<dbReference type="SUPFAM" id="SSF56601">
    <property type="entry name" value="beta-lactamase/transpeptidase-like"/>
    <property type="match status" value="1"/>
</dbReference>
<dbReference type="InterPro" id="IPR012338">
    <property type="entry name" value="Beta-lactam/transpept-like"/>
</dbReference>
<dbReference type="GO" id="GO:0008800">
    <property type="term" value="F:beta-lactamase activity"/>
    <property type="evidence" value="ECO:0007669"/>
    <property type="project" value="InterPro"/>
</dbReference>
<keyword evidence="3" id="KW-1185">Reference proteome</keyword>
<gene>
    <name evidence="2" type="ORF">DFR56_11068</name>
</gene>
<reference evidence="2 3" key="1">
    <citation type="submission" date="2018-05" db="EMBL/GenBank/DDBJ databases">
        <title>Genomic Encyclopedia of Type Strains, Phase IV (KMG-IV): sequencing the most valuable type-strain genomes for metagenomic binning, comparative biology and taxonomic classification.</title>
        <authorList>
            <person name="Goeker M."/>
        </authorList>
    </citation>
    <scope>NUCLEOTIDE SEQUENCE [LARGE SCALE GENOMIC DNA]</scope>
    <source>
        <strain evidence="2 3">DSM 28556</strain>
    </source>
</reference>
<protein>
    <submittedName>
        <fullName evidence="2">Beta-lactamase class A</fullName>
    </submittedName>
</protein>
<dbReference type="InterPro" id="IPR045155">
    <property type="entry name" value="Beta-lactam_cat"/>
</dbReference>
<dbReference type="GO" id="GO:0046677">
    <property type="term" value="P:response to antibiotic"/>
    <property type="evidence" value="ECO:0007669"/>
    <property type="project" value="InterPro"/>
</dbReference>
<dbReference type="Gene3D" id="3.40.710.10">
    <property type="entry name" value="DD-peptidase/beta-lactamase superfamily"/>
    <property type="match status" value="1"/>
</dbReference>
<evidence type="ECO:0000313" key="2">
    <source>
        <dbReference type="EMBL" id="PXW85568.1"/>
    </source>
</evidence>
<dbReference type="Proteomes" id="UP000247978">
    <property type="component" value="Unassembled WGS sequence"/>
</dbReference>
<feature type="domain" description="Beta-lactamase class A catalytic" evidence="1">
    <location>
        <begin position="24"/>
        <end position="243"/>
    </location>
</feature>
<evidence type="ECO:0000259" key="1">
    <source>
        <dbReference type="Pfam" id="PF13354"/>
    </source>
</evidence>
<dbReference type="RefSeq" id="WP_110396028.1">
    <property type="nucleotide sequence ID" value="NZ_JADIJL010000026.1"/>
</dbReference>
<evidence type="ECO:0000313" key="3">
    <source>
        <dbReference type="Proteomes" id="UP000247978"/>
    </source>
</evidence>
<dbReference type="EMBL" id="QJJQ01000010">
    <property type="protein sequence ID" value="PXW85568.1"/>
    <property type="molecule type" value="Genomic_DNA"/>
</dbReference>
<name>A0A2V3VXY8_9BACI</name>
<dbReference type="PANTHER" id="PTHR35333:SF3">
    <property type="entry name" value="BETA-LACTAMASE-TYPE TRANSPEPTIDASE FOLD CONTAINING PROTEIN"/>
    <property type="match status" value="1"/>
</dbReference>
<comment type="caution">
    <text evidence="2">The sequence shown here is derived from an EMBL/GenBank/DDBJ whole genome shotgun (WGS) entry which is preliminary data.</text>
</comment>
<dbReference type="GO" id="GO:0030655">
    <property type="term" value="P:beta-lactam antibiotic catabolic process"/>
    <property type="evidence" value="ECO:0007669"/>
    <property type="project" value="InterPro"/>
</dbReference>
<dbReference type="Pfam" id="PF13354">
    <property type="entry name" value="Beta-lactamase2"/>
    <property type="match status" value="1"/>
</dbReference>
<organism evidence="2 3">
    <name type="scientific">Pseudogracilibacillus auburnensis</name>
    <dbReference type="NCBI Taxonomy" id="1494959"/>
    <lineage>
        <taxon>Bacteria</taxon>
        <taxon>Bacillati</taxon>
        <taxon>Bacillota</taxon>
        <taxon>Bacilli</taxon>
        <taxon>Bacillales</taxon>
        <taxon>Bacillaceae</taxon>
        <taxon>Pseudogracilibacillus</taxon>
    </lineage>
</organism>
<dbReference type="AlphaFoldDB" id="A0A2V3VXY8"/>
<dbReference type="OrthoDB" id="9775096at2"/>
<accession>A0A2V3VXY8</accession>
<dbReference type="PANTHER" id="PTHR35333">
    <property type="entry name" value="BETA-LACTAMASE"/>
    <property type="match status" value="1"/>
</dbReference>
<dbReference type="InterPro" id="IPR000871">
    <property type="entry name" value="Beta-lactam_class-A"/>
</dbReference>
<sequence>MLIINELKERLEQLVKSEDGNWAIVVEDLDKQDSLSINGKHQYYAASIIKLPIMATAFSMADQGLLCLSEKIKLKKVDVVGGAGVLQHLSIGLELTFYDLLMLMIIQSDNTATNMVIDRLGKKQIQATMSQIGMLHSSFYNKLMTVPVQLEGRNMITAHDVSTFYRTVVEGKFSSQYACEQMIDLLKRQQIQHLTAYFPDIPIKHIGQQPEWTFASKTGSVENLYHDTGVLYKRDRTVIINVLSEGCNQNKAIRMINQIGKEVYEYVKV</sequence>
<proteinExistence type="predicted"/>